<gene>
    <name evidence="1" type="ORF">TKK_011841</name>
</gene>
<accession>A0ABD2WL29</accession>
<evidence type="ECO:0000313" key="2">
    <source>
        <dbReference type="Proteomes" id="UP001627154"/>
    </source>
</evidence>
<name>A0ABD2WL29_9HYME</name>
<keyword evidence="2" id="KW-1185">Reference proteome</keyword>
<protein>
    <submittedName>
        <fullName evidence="1">Uncharacterized protein</fullName>
    </submittedName>
</protein>
<dbReference type="EMBL" id="JBJJXI010000096">
    <property type="protein sequence ID" value="KAL3393557.1"/>
    <property type="molecule type" value="Genomic_DNA"/>
</dbReference>
<reference evidence="1 2" key="1">
    <citation type="journal article" date="2024" name="bioRxiv">
        <title>A reference genome for Trichogramma kaykai: A tiny desert-dwelling parasitoid wasp with competing sex-ratio distorters.</title>
        <authorList>
            <person name="Culotta J."/>
            <person name="Lindsey A.R."/>
        </authorList>
    </citation>
    <scope>NUCLEOTIDE SEQUENCE [LARGE SCALE GENOMIC DNA]</scope>
    <source>
        <strain evidence="1 2">KSX58</strain>
    </source>
</reference>
<dbReference type="AlphaFoldDB" id="A0ABD2WL29"/>
<sequence>MILFDLLLIRDAQAHRRVTREESKFCLDAASQSNIRSFCTAPISSRILYCGHFNSNSCTPRSRGDDRLHKCTTTTPMTTMMLRAFTIFEFVYTWLK</sequence>
<comment type="caution">
    <text evidence="1">The sequence shown here is derived from an EMBL/GenBank/DDBJ whole genome shotgun (WGS) entry which is preliminary data.</text>
</comment>
<proteinExistence type="predicted"/>
<dbReference type="Proteomes" id="UP001627154">
    <property type="component" value="Unassembled WGS sequence"/>
</dbReference>
<evidence type="ECO:0000313" key="1">
    <source>
        <dbReference type="EMBL" id="KAL3393557.1"/>
    </source>
</evidence>
<organism evidence="1 2">
    <name type="scientific">Trichogramma kaykai</name>
    <dbReference type="NCBI Taxonomy" id="54128"/>
    <lineage>
        <taxon>Eukaryota</taxon>
        <taxon>Metazoa</taxon>
        <taxon>Ecdysozoa</taxon>
        <taxon>Arthropoda</taxon>
        <taxon>Hexapoda</taxon>
        <taxon>Insecta</taxon>
        <taxon>Pterygota</taxon>
        <taxon>Neoptera</taxon>
        <taxon>Endopterygota</taxon>
        <taxon>Hymenoptera</taxon>
        <taxon>Apocrita</taxon>
        <taxon>Proctotrupomorpha</taxon>
        <taxon>Chalcidoidea</taxon>
        <taxon>Trichogrammatidae</taxon>
        <taxon>Trichogramma</taxon>
    </lineage>
</organism>